<dbReference type="Proteomes" id="UP001235760">
    <property type="component" value="Unassembled WGS sequence"/>
</dbReference>
<dbReference type="Gene3D" id="1.25.40.10">
    <property type="entry name" value="Tetratricopeptide repeat domain"/>
    <property type="match status" value="1"/>
</dbReference>
<dbReference type="SUPFAM" id="SSF52172">
    <property type="entry name" value="CheY-like"/>
    <property type="match status" value="1"/>
</dbReference>
<protein>
    <submittedName>
        <fullName evidence="5">Response regulator</fullName>
    </submittedName>
</protein>
<feature type="domain" description="Response regulatory" evidence="4">
    <location>
        <begin position="12"/>
        <end position="132"/>
    </location>
</feature>
<dbReference type="InterPro" id="IPR019734">
    <property type="entry name" value="TPR_rpt"/>
</dbReference>
<feature type="repeat" description="TPR" evidence="2">
    <location>
        <begin position="236"/>
        <end position="269"/>
    </location>
</feature>
<evidence type="ECO:0000256" key="2">
    <source>
        <dbReference type="PROSITE-ProRule" id="PRU00339"/>
    </source>
</evidence>
<dbReference type="InterPro" id="IPR052048">
    <property type="entry name" value="ST_Response_Regulator"/>
</dbReference>
<dbReference type="SUPFAM" id="SSF48452">
    <property type="entry name" value="TPR-like"/>
    <property type="match status" value="1"/>
</dbReference>
<dbReference type="PROSITE" id="PS50005">
    <property type="entry name" value="TPR"/>
    <property type="match status" value="1"/>
</dbReference>
<organism evidence="5 6">
    <name type="scientific">Leptothrix discophora</name>
    <dbReference type="NCBI Taxonomy" id="89"/>
    <lineage>
        <taxon>Bacteria</taxon>
        <taxon>Pseudomonadati</taxon>
        <taxon>Pseudomonadota</taxon>
        <taxon>Betaproteobacteria</taxon>
        <taxon>Burkholderiales</taxon>
        <taxon>Sphaerotilaceae</taxon>
        <taxon>Leptothrix</taxon>
    </lineage>
</organism>
<evidence type="ECO:0000256" key="3">
    <source>
        <dbReference type="SAM" id="MobiDB-lite"/>
    </source>
</evidence>
<keyword evidence="6" id="KW-1185">Reference proteome</keyword>
<dbReference type="Gene3D" id="3.40.50.2300">
    <property type="match status" value="1"/>
</dbReference>
<sequence length="577" mass="63760">MTRADPDLQTCRALVVDANVTSRSTLVGMLREMGVGVVNQCARTVDARRLLEHRMYDVVICEQYFDQQAMNGQELLDELRRSQLLPFSTVFVMVTGEATYAKVAEAAESALDSYLLKPHNAEALRERVRQARHRKRVLKPIFDAIEQGRLDDATVHCMARFDSRGEFWLYAARIGAELLLRLNRHDDARAVFEAIRATRALPWARLGIARAEMEGGTPHQARRTLENLISANTGFADAYDVMGRVQVEQGDLGQALATYRRACEITPASITRLQKLGTLGFFVGEWPEAMKALERAMVTGLSSKMFDAESLLLLALMRFDSSDPRAFQRVAGNLDHLVEKNPDSRRLTRMRDMLNVLRALGERRIGVVVERIRDLAGEIRDEDFDFEAATNLIALLSLLGRTEVQLPQAEDWFRDIALRFCVSKAAVDLLTAATRGDETTQGLIAAAYQAITTAAEQAMNHSIKGAPDAAVRTLIGQGRKTLNAKLLELAAKVLQRYESRIPDHAELRAEVEGMLEQHCAKGTRISLNDNGRSPGGLALRLDRVVKVESSAGRTRLDAVNDAGDADGLGAPPTASAA</sequence>
<dbReference type="Pfam" id="PF00072">
    <property type="entry name" value="Response_reg"/>
    <property type="match status" value="1"/>
</dbReference>
<feature type="region of interest" description="Disordered" evidence="3">
    <location>
        <begin position="558"/>
        <end position="577"/>
    </location>
</feature>
<dbReference type="PANTHER" id="PTHR43228">
    <property type="entry name" value="TWO-COMPONENT RESPONSE REGULATOR"/>
    <property type="match status" value="1"/>
</dbReference>
<evidence type="ECO:0000259" key="4">
    <source>
        <dbReference type="PROSITE" id="PS50110"/>
    </source>
</evidence>
<keyword evidence="2" id="KW-0802">TPR repeat</keyword>
<dbReference type="SMART" id="SM00448">
    <property type="entry name" value="REC"/>
    <property type="match status" value="1"/>
</dbReference>
<evidence type="ECO:0000313" key="5">
    <source>
        <dbReference type="EMBL" id="MDP4299220.1"/>
    </source>
</evidence>
<accession>A0ABT9FYJ7</accession>
<dbReference type="InterPro" id="IPR011990">
    <property type="entry name" value="TPR-like_helical_dom_sf"/>
</dbReference>
<evidence type="ECO:0000256" key="1">
    <source>
        <dbReference type="PROSITE-ProRule" id="PRU00169"/>
    </source>
</evidence>
<name>A0ABT9FYJ7_LEPDI</name>
<comment type="caution">
    <text evidence="5">The sequence shown here is derived from an EMBL/GenBank/DDBJ whole genome shotgun (WGS) entry which is preliminary data.</text>
</comment>
<dbReference type="InterPro" id="IPR001789">
    <property type="entry name" value="Sig_transdc_resp-reg_receiver"/>
</dbReference>
<dbReference type="RefSeq" id="WP_305747783.1">
    <property type="nucleotide sequence ID" value="NZ_JAUZEE010000001.1"/>
</dbReference>
<comment type="caution">
    <text evidence="1">Lacks conserved residue(s) required for the propagation of feature annotation.</text>
</comment>
<dbReference type="PROSITE" id="PS50110">
    <property type="entry name" value="RESPONSE_REGULATORY"/>
    <property type="match status" value="1"/>
</dbReference>
<evidence type="ECO:0000313" key="6">
    <source>
        <dbReference type="Proteomes" id="UP001235760"/>
    </source>
</evidence>
<dbReference type="InterPro" id="IPR011006">
    <property type="entry name" value="CheY-like_superfamily"/>
</dbReference>
<proteinExistence type="predicted"/>
<reference evidence="5 6" key="1">
    <citation type="submission" date="2023-08" db="EMBL/GenBank/DDBJ databases">
        <authorList>
            <person name="Roldan D.M."/>
            <person name="Menes R.J."/>
        </authorList>
    </citation>
    <scope>NUCLEOTIDE SEQUENCE [LARGE SCALE GENOMIC DNA]</scope>
    <source>
        <strain evidence="5 6">CCM 2812</strain>
    </source>
</reference>
<dbReference type="EMBL" id="JAUZEE010000001">
    <property type="protein sequence ID" value="MDP4299220.1"/>
    <property type="molecule type" value="Genomic_DNA"/>
</dbReference>
<gene>
    <name evidence="5" type="ORF">Q8X39_01095</name>
</gene>
<dbReference type="PANTHER" id="PTHR43228:SF1">
    <property type="entry name" value="TWO-COMPONENT RESPONSE REGULATOR ARR22"/>
    <property type="match status" value="1"/>
</dbReference>